<dbReference type="EC" id="3.6.1.66" evidence="10"/>
<dbReference type="GO" id="GO:0046872">
    <property type="term" value="F:metal ion binding"/>
    <property type="evidence" value="ECO:0007669"/>
    <property type="project" value="UniProtKB-KW"/>
</dbReference>
<comment type="catalytic activity">
    <reaction evidence="12">
        <text>dITP + H2O = dIMP + diphosphate + H(+)</text>
        <dbReference type="Rhea" id="RHEA:28342"/>
        <dbReference type="ChEBI" id="CHEBI:15377"/>
        <dbReference type="ChEBI" id="CHEBI:15378"/>
        <dbReference type="ChEBI" id="CHEBI:33019"/>
        <dbReference type="ChEBI" id="CHEBI:61194"/>
        <dbReference type="ChEBI" id="CHEBI:61382"/>
        <dbReference type="EC" id="3.6.1.66"/>
    </reaction>
    <physiologicalReaction direction="left-to-right" evidence="12">
        <dbReference type="Rhea" id="RHEA:28343"/>
    </physiologicalReaction>
</comment>
<evidence type="ECO:0000313" key="15">
    <source>
        <dbReference type="EMBL" id="EKX73236.1"/>
    </source>
</evidence>
<proteinExistence type="inferred from homology"/>
<dbReference type="STRING" id="1537102.L1LD23"/>
<dbReference type="eggNOG" id="KOG3222">
    <property type="taxonomic scope" value="Eukaryota"/>
</dbReference>
<name>L1LD23_THEEQ</name>
<evidence type="ECO:0000256" key="8">
    <source>
        <dbReference type="ARBA" id="ARBA00023080"/>
    </source>
</evidence>
<dbReference type="GO" id="GO:0036220">
    <property type="term" value="F:ITP diphosphatase activity"/>
    <property type="evidence" value="ECO:0007669"/>
    <property type="project" value="UniProtKB-EC"/>
</dbReference>
<comment type="function">
    <text evidence="9">Pyrophosphatase that hydrolyzes the non-canonical purine nucleotides inosine triphosphate (ITP), deoxyinosine triphosphate (dITP) as well as 2'-deoxy-N-6-hydroxylaminopurine triphosphate (dHAPTP) and xanthosine 5'-triphosphate (XTP) to their respective monophosphate derivatives. The enzyme does not distinguish between the deoxy- and ribose forms. Probably excludes non-canonical purines from RNA and DNA precursor pools, thus preventing their incorporation into RNA and DNA and avoiding chromosomal lesions.</text>
</comment>
<keyword evidence="5" id="KW-0547">Nucleotide-binding</keyword>
<evidence type="ECO:0000256" key="2">
    <source>
        <dbReference type="ARBA" id="ARBA00008023"/>
    </source>
</evidence>
<dbReference type="RefSeq" id="XP_004832688.1">
    <property type="nucleotide sequence ID" value="XM_004832631.1"/>
</dbReference>
<dbReference type="Gene3D" id="3.90.950.10">
    <property type="match status" value="1"/>
</dbReference>
<evidence type="ECO:0000256" key="5">
    <source>
        <dbReference type="ARBA" id="ARBA00022741"/>
    </source>
</evidence>
<evidence type="ECO:0000256" key="9">
    <source>
        <dbReference type="ARBA" id="ARBA00054940"/>
    </source>
</evidence>
<evidence type="ECO:0000256" key="14">
    <source>
        <dbReference type="RuleBase" id="RU003781"/>
    </source>
</evidence>
<keyword evidence="4" id="KW-0479">Metal-binding</keyword>
<evidence type="ECO:0000256" key="4">
    <source>
        <dbReference type="ARBA" id="ARBA00022723"/>
    </source>
</evidence>
<evidence type="ECO:0000256" key="1">
    <source>
        <dbReference type="ARBA" id="ARBA00004496"/>
    </source>
</evidence>
<dbReference type="NCBIfam" id="TIGR00042">
    <property type="entry name" value="RdgB/HAM1 family non-canonical purine NTP pyrophosphatase"/>
    <property type="match status" value="1"/>
</dbReference>
<keyword evidence="3" id="KW-0963">Cytoplasm</keyword>
<evidence type="ECO:0000256" key="13">
    <source>
        <dbReference type="ARBA" id="ARBA00093271"/>
    </source>
</evidence>
<comment type="catalytic activity">
    <reaction evidence="11">
        <text>ITP + H2O = IMP + diphosphate + H(+)</text>
        <dbReference type="Rhea" id="RHEA:29399"/>
        <dbReference type="ChEBI" id="CHEBI:15377"/>
        <dbReference type="ChEBI" id="CHEBI:15378"/>
        <dbReference type="ChEBI" id="CHEBI:33019"/>
        <dbReference type="ChEBI" id="CHEBI:58053"/>
        <dbReference type="ChEBI" id="CHEBI:61402"/>
        <dbReference type="EC" id="3.6.1.66"/>
    </reaction>
    <physiologicalReaction direction="left-to-right" evidence="11">
        <dbReference type="Rhea" id="RHEA:29400"/>
    </physiologicalReaction>
</comment>
<evidence type="ECO:0000256" key="3">
    <source>
        <dbReference type="ARBA" id="ARBA00022490"/>
    </source>
</evidence>
<dbReference type="FunFam" id="3.90.950.10:FF:000003">
    <property type="entry name" value="Inosine triphosphate pyrophosphatase"/>
    <property type="match status" value="1"/>
</dbReference>
<dbReference type="KEGG" id="beq:BEWA_052910"/>
<dbReference type="Proteomes" id="UP000031512">
    <property type="component" value="Unassembled WGS sequence"/>
</dbReference>
<dbReference type="CDD" id="cd00515">
    <property type="entry name" value="HAM1"/>
    <property type="match status" value="1"/>
</dbReference>
<dbReference type="Pfam" id="PF01725">
    <property type="entry name" value="Ham1p_like"/>
    <property type="match status" value="1"/>
</dbReference>
<comment type="subcellular location">
    <subcellularLocation>
        <location evidence="1">Cytoplasm</location>
    </subcellularLocation>
</comment>
<dbReference type="InterPro" id="IPR002637">
    <property type="entry name" value="RdgB/HAM1"/>
</dbReference>
<dbReference type="SUPFAM" id="SSF52972">
    <property type="entry name" value="ITPase-like"/>
    <property type="match status" value="1"/>
</dbReference>
<keyword evidence="8" id="KW-0546">Nucleotide metabolism</keyword>
<evidence type="ECO:0000256" key="7">
    <source>
        <dbReference type="ARBA" id="ARBA00022842"/>
    </source>
</evidence>
<evidence type="ECO:0000256" key="10">
    <source>
        <dbReference type="ARBA" id="ARBA00066468"/>
    </source>
</evidence>
<dbReference type="GO" id="GO:0009143">
    <property type="term" value="P:nucleoside triphosphate catabolic process"/>
    <property type="evidence" value="ECO:0007669"/>
    <property type="project" value="InterPro"/>
</dbReference>
<gene>
    <name evidence="15" type="ORF">BEWA_052910</name>
</gene>
<comment type="caution">
    <text evidence="15">The sequence shown here is derived from an EMBL/GenBank/DDBJ whole genome shotgun (WGS) entry which is preliminary data.</text>
</comment>
<dbReference type="GO" id="GO:0000166">
    <property type="term" value="F:nucleotide binding"/>
    <property type="evidence" value="ECO:0007669"/>
    <property type="project" value="UniProtKB-KW"/>
</dbReference>
<accession>L1LD23</accession>
<dbReference type="GO" id="GO:0005737">
    <property type="term" value="C:cytoplasm"/>
    <property type="evidence" value="ECO:0007669"/>
    <property type="project" value="UniProtKB-SubCell"/>
</dbReference>
<keyword evidence="7" id="KW-0460">Magnesium</keyword>
<organism evidence="15 16">
    <name type="scientific">Theileria equi strain WA</name>
    <dbReference type="NCBI Taxonomy" id="1537102"/>
    <lineage>
        <taxon>Eukaryota</taxon>
        <taxon>Sar</taxon>
        <taxon>Alveolata</taxon>
        <taxon>Apicomplexa</taxon>
        <taxon>Aconoidasida</taxon>
        <taxon>Piroplasmida</taxon>
        <taxon>Theileriidae</taxon>
        <taxon>Theileria</taxon>
    </lineage>
</organism>
<evidence type="ECO:0000256" key="11">
    <source>
        <dbReference type="ARBA" id="ARBA00093218"/>
    </source>
</evidence>
<protein>
    <recommendedName>
        <fullName evidence="10">XTP/dITP diphosphatase</fullName>
        <ecNumber evidence="10">3.6.1.66</ecNumber>
    </recommendedName>
</protein>
<keyword evidence="16" id="KW-1185">Reference proteome</keyword>
<dbReference type="OrthoDB" id="6288734at2759"/>
<dbReference type="PANTHER" id="PTHR11067:SF9">
    <property type="entry name" value="INOSINE TRIPHOSPHATE PYROPHOSPHATASE"/>
    <property type="match status" value="1"/>
</dbReference>
<comment type="catalytic activity">
    <reaction evidence="13">
        <text>N(6)-hydroxy-dATP + H2O = N(6)-hydroxy-dAMP + diphosphate + H(+)</text>
        <dbReference type="Rhea" id="RHEA:83971"/>
        <dbReference type="ChEBI" id="CHEBI:15377"/>
        <dbReference type="ChEBI" id="CHEBI:15378"/>
        <dbReference type="ChEBI" id="CHEBI:33019"/>
        <dbReference type="ChEBI" id="CHEBI:233529"/>
        <dbReference type="ChEBI" id="CHEBI:233530"/>
    </reaction>
    <physiologicalReaction direction="left-to-right" evidence="13">
        <dbReference type="Rhea" id="RHEA:83972"/>
    </physiologicalReaction>
</comment>
<dbReference type="EMBL" id="ACOU01000003">
    <property type="protein sequence ID" value="EKX73236.1"/>
    <property type="molecule type" value="Genomic_DNA"/>
</dbReference>
<dbReference type="VEuPathDB" id="PiroplasmaDB:BEWA_052910"/>
<evidence type="ECO:0000256" key="12">
    <source>
        <dbReference type="ARBA" id="ARBA00093255"/>
    </source>
</evidence>
<evidence type="ECO:0000313" key="16">
    <source>
        <dbReference type="Proteomes" id="UP000031512"/>
    </source>
</evidence>
<sequence length="182" mass="20672">MSKKQLVFCTSNQEKVKDLQHILGEDFLVVNVSIDLAEIQGSPEEITLAKAKEAYRLLKKPLIVEDTCLCFNAFGGLPGPYIKYFLLNIGPQGLYKTLEKFEDKTGYALCTFGYADENDVKIFKGRVNGTIVEPRGKIDISWNSIFEPNGYDKTFSELSFEEKNKVSHRYRAAMELKVRSLL</sequence>
<dbReference type="GO" id="GO:0009117">
    <property type="term" value="P:nucleotide metabolic process"/>
    <property type="evidence" value="ECO:0007669"/>
    <property type="project" value="UniProtKB-KW"/>
</dbReference>
<dbReference type="InterPro" id="IPR029001">
    <property type="entry name" value="ITPase-like_fam"/>
</dbReference>
<dbReference type="PANTHER" id="PTHR11067">
    <property type="entry name" value="INOSINE TRIPHOSPHATE PYROPHOSPHATASE/HAM1 PROTEIN"/>
    <property type="match status" value="1"/>
</dbReference>
<dbReference type="GeneID" id="15802843"/>
<comment type="similarity">
    <text evidence="2 14">Belongs to the HAM1 NTPase family.</text>
</comment>
<dbReference type="AlphaFoldDB" id="L1LD23"/>
<reference evidence="15 16" key="1">
    <citation type="journal article" date="2012" name="BMC Genomics">
        <title>Comparative genomic analysis and phylogenetic position of Theileria equi.</title>
        <authorList>
            <person name="Kappmeyer L.S."/>
            <person name="Thiagarajan M."/>
            <person name="Herndon D.R."/>
            <person name="Ramsay J.D."/>
            <person name="Caler E."/>
            <person name="Djikeng A."/>
            <person name="Gillespie J.J."/>
            <person name="Lau A.O."/>
            <person name="Roalson E.H."/>
            <person name="Silva J.C."/>
            <person name="Silva M.G."/>
            <person name="Suarez C.E."/>
            <person name="Ueti M.W."/>
            <person name="Nene V.M."/>
            <person name="Mealey R.H."/>
            <person name="Knowles D.P."/>
            <person name="Brayton K.A."/>
        </authorList>
    </citation>
    <scope>NUCLEOTIDE SEQUENCE [LARGE SCALE GENOMIC DNA]</scope>
    <source>
        <strain evidence="15 16">WA</strain>
    </source>
</reference>
<evidence type="ECO:0000256" key="6">
    <source>
        <dbReference type="ARBA" id="ARBA00022801"/>
    </source>
</evidence>
<keyword evidence="6 14" id="KW-0378">Hydrolase</keyword>